<comment type="caution">
    <text evidence="2">The sequence shown here is derived from an EMBL/GenBank/DDBJ whole genome shotgun (WGS) entry which is preliminary data.</text>
</comment>
<gene>
    <name evidence="2" type="ORF">GCM10010276_87480</name>
</gene>
<feature type="compositionally biased region" description="Pro residues" evidence="1">
    <location>
        <begin position="374"/>
        <end position="400"/>
    </location>
</feature>
<name>A0ABN3NIX3_STRLO</name>
<proteinExistence type="predicted"/>
<accession>A0ABN3NIX3</accession>
<dbReference type="EMBL" id="BAAASG010000030">
    <property type="protein sequence ID" value="GAA2522898.1"/>
    <property type="molecule type" value="Genomic_DNA"/>
</dbReference>
<feature type="compositionally biased region" description="Basic residues" evidence="1">
    <location>
        <begin position="402"/>
        <end position="412"/>
    </location>
</feature>
<dbReference type="Proteomes" id="UP001501777">
    <property type="component" value="Unassembled WGS sequence"/>
</dbReference>
<feature type="compositionally biased region" description="Pro residues" evidence="1">
    <location>
        <begin position="316"/>
        <end position="342"/>
    </location>
</feature>
<keyword evidence="3" id="KW-1185">Reference proteome</keyword>
<dbReference type="RefSeq" id="WP_344406859.1">
    <property type="nucleotide sequence ID" value="NZ_BAAASG010000030.1"/>
</dbReference>
<protein>
    <submittedName>
        <fullName evidence="2">Uncharacterized protein</fullName>
    </submittedName>
</protein>
<organism evidence="2 3">
    <name type="scientific">Streptomyces longisporus</name>
    <dbReference type="NCBI Taxonomy" id="1948"/>
    <lineage>
        <taxon>Bacteria</taxon>
        <taxon>Bacillati</taxon>
        <taxon>Actinomycetota</taxon>
        <taxon>Actinomycetes</taxon>
        <taxon>Kitasatosporales</taxon>
        <taxon>Streptomycetaceae</taxon>
        <taxon>Streptomyces</taxon>
    </lineage>
</organism>
<sequence length="412" mass="45228">MDKAREQRTRRPVLAKEIGPDPEPFERPLICPICESVVEPVRGYKSVPSLFRLAKGTSHESGCLLNPTEVIASIAHGSHGLAHVTDDGLLRLELPADISALPPWPTVPVDDTDTDVIRTRDTTTVRPYLPPAITSAAKIARFLQLHGFDPKIVERFRVKPHGQRPILWGRFCYSPRTYADLYQRCARRETISHPLAVHGTVHSIAQDKNGKPYARLAVNVPAGDTRFHVLLRSAHDSLIEPLAAGTHVLAVGDWTVFDTPHIPQLRLFADEHWQIAYWETDPSNGLPTEPTCPPPVTARQRADAQARARARRPRPAPEPRPAPAQPAAPTPFPPPAPTPQAPKPVESAQPEPELGDEPTATPPQPEPTVASAPTQPPPVPPRPSLPPPPPAPPPAAPSPRPRGWRRWFGRRP</sequence>
<evidence type="ECO:0000256" key="1">
    <source>
        <dbReference type="SAM" id="MobiDB-lite"/>
    </source>
</evidence>
<feature type="region of interest" description="Disordered" evidence="1">
    <location>
        <begin position="280"/>
        <end position="412"/>
    </location>
</feature>
<evidence type="ECO:0000313" key="2">
    <source>
        <dbReference type="EMBL" id="GAA2522898.1"/>
    </source>
</evidence>
<reference evidence="3" key="1">
    <citation type="journal article" date="2019" name="Int. J. Syst. Evol. Microbiol.">
        <title>The Global Catalogue of Microorganisms (GCM) 10K type strain sequencing project: providing services to taxonomists for standard genome sequencing and annotation.</title>
        <authorList>
            <consortium name="The Broad Institute Genomics Platform"/>
            <consortium name="The Broad Institute Genome Sequencing Center for Infectious Disease"/>
            <person name="Wu L."/>
            <person name="Ma J."/>
        </authorList>
    </citation>
    <scope>NUCLEOTIDE SEQUENCE [LARGE SCALE GENOMIC DNA]</scope>
    <source>
        <strain evidence="3">JCM 4395</strain>
    </source>
</reference>
<evidence type="ECO:0000313" key="3">
    <source>
        <dbReference type="Proteomes" id="UP001501777"/>
    </source>
</evidence>
<dbReference type="PRINTS" id="PR01217">
    <property type="entry name" value="PRICHEXTENSN"/>
</dbReference>